<accession>A0A1J5R9E7</accession>
<keyword evidence="4 8" id="KW-0472">Membrane</keyword>
<feature type="coiled-coil region" evidence="7">
    <location>
        <begin position="368"/>
        <end position="400"/>
    </location>
</feature>
<evidence type="ECO:0000259" key="9">
    <source>
        <dbReference type="PROSITE" id="PS50111"/>
    </source>
</evidence>
<proteinExistence type="inferred from homology"/>
<dbReference type="CDD" id="cd11386">
    <property type="entry name" value="MCP_signal"/>
    <property type="match status" value="1"/>
</dbReference>
<evidence type="ECO:0000256" key="6">
    <source>
        <dbReference type="ARBA" id="ARBA00029447"/>
    </source>
</evidence>
<feature type="coiled-coil region" evidence="7">
    <location>
        <begin position="646"/>
        <end position="673"/>
    </location>
</feature>
<dbReference type="AlphaFoldDB" id="A0A1J5R9E7"/>
<feature type="transmembrane region" description="Helical" evidence="8">
    <location>
        <begin position="65"/>
        <end position="85"/>
    </location>
</feature>
<evidence type="ECO:0000259" key="10">
    <source>
        <dbReference type="PROSITE" id="PS50885"/>
    </source>
</evidence>
<evidence type="ECO:0000256" key="1">
    <source>
        <dbReference type="ARBA" id="ARBA00004141"/>
    </source>
</evidence>
<dbReference type="PROSITE" id="PS50111">
    <property type="entry name" value="CHEMOTAXIS_TRANSDUC_2"/>
    <property type="match status" value="1"/>
</dbReference>
<keyword evidence="5" id="KW-0807">Transducer</keyword>
<dbReference type="GO" id="GO:0016020">
    <property type="term" value="C:membrane"/>
    <property type="evidence" value="ECO:0007669"/>
    <property type="project" value="UniProtKB-SubCell"/>
</dbReference>
<keyword evidence="2 8" id="KW-0812">Transmembrane</keyword>
<evidence type="ECO:0000313" key="11">
    <source>
        <dbReference type="EMBL" id="OIQ86291.1"/>
    </source>
</evidence>
<gene>
    <name evidence="11" type="primary">pctA_5</name>
    <name evidence="11" type="ORF">GALL_318650</name>
</gene>
<comment type="similarity">
    <text evidence="6">Belongs to the methyl-accepting chemotaxis (MCP) protein family.</text>
</comment>
<keyword evidence="7" id="KW-0175">Coiled coil</keyword>
<dbReference type="Gene3D" id="1.10.287.950">
    <property type="entry name" value="Methyl-accepting chemotaxis protein"/>
    <property type="match status" value="1"/>
</dbReference>
<dbReference type="SMART" id="SM00283">
    <property type="entry name" value="MA"/>
    <property type="match status" value="1"/>
</dbReference>
<evidence type="ECO:0000256" key="3">
    <source>
        <dbReference type="ARBA" id="ARBA00022989"/>
    </source>
</evidence>
<evidence type="ECO:0000256" key="2">
    <source>
        <dbReference type="ARBA" id="ARBA00022692"/>
    </source>
</evidence>
<protein>
    <submittedName>
        <fullName evidence="11">Methyl-accepting chemotaxis protein PctA</fullName>
    </submittedName>
</protein>
<evidence type="ECO:0000256" key="4">
    <source>
        <dbReference type="ARBA" id="ARBA00023136"/>
    </source>
</evidence>
<dbReference type="Pfam" id="PF13675">
    <property type="entry name" value="PilJ"/>
    <property type="match status" value="2"/>
</dbReference>
<feature type="domain" description="HAMP" evidence="10">
    <location>
        <begin position="402"/>
        <end position="448"/>
    </location>
</feature>
<evidence type="ECO:0000256" key="5">
    <source>
        <dbReference type="ARBA" id="ARBA00023224"/>
    </source>
</evidence>
<sequence>MALFPLFGSKHPVEAPTAIAETSGSLSSTVQMEQDSQDIAPAASASHVTSLPLIGKYPLAQQQRMLLVLLIIAVILVGLGLTVTLRLAANSAKRLDVAGDALMQSQRVAKSISAALLGSNESFSELKTSADMLNSDIQELGGGTASSTNADLAKVQPLVASTVKNAESVVKLEPVLTQTNKALRDVNRQSDRLLETTETITSLMLQQNAPATNLAAASQLNMLTQRIGKSANEFLSFEGVSPEAVFALGKDLNTFNSLSKGLLDGNPGMQLSATKDPQLRNQLQNLVDSFAETRKLSAVILANLQGLSSARVAQASVVDNSLPLLNALQALQQQYSAQAGVSKPALLFIVLMALLALLALAGLAQLYVQETRSRAQQSELQRQQAERQELEARRTNEANQSAILRLMNELQNVAEGDLTQQATVTEDITGAIADSVNYTVEELRNLVSQVQSTADQVSRATSQAQTTSSNLLKSSEQQLVEIRETGQSVLDMAERINAVSTQAQQSSQVARQSLAAAEQGLHAVRDSIDGMNAIRTQIQDTSKRIKRLGESSQEIGEITELISDLTEQTNVLALNAAIQAASAGDAGRGFSVVAEEVQRLAERSAEAAKQIAALVRAIQTDTQDAVAAMEKSTQGVVEGAKLSDNAGAALAEIDRVSRQLAELIQRISEQTLTEAQSANRVAGSIQHIFAVTEQTSQGTRSTADLVGELARVAEALRESVSRFKIA</sequence>
<organism evidence="11">
    <name type="scientific">mine drainage metagenome</name>
    <dbReference type="NCBI Taxonomy" id="410659"/>
    <lineage>
        <taxon>unclassified sequences</taxon>
        <taxon>metagenomes</taxon>
        <taxon>ecological metagenomes</taxon>
    </lineage>
</organism>
<dbReference type="GO" id="GO:0007165">
    <property type="term" value="P:signal transduction"/>
    <property type="evidence" value="ECO:0007669"/>
    <property type="project" value="UniProtKB-KW"/>
</dbReference>
<evidence type="ECO:0000256" key="7">
    <source>
        <dbReference type="SAM" id="Coils"/>
    </source>
</evidence>
<dbReference type="PANTHER" id="PTHR32089">
    <property type="entry name" value="METHYL-ACCEPTING CHEMOTAXIS PROTEIN MCPB"/>
    <property type="match status" value="1"/>
</dbReference>
<name>A0A1J5R9E7_9ZZZZ</name>
<dbReference type="InterPro" id="IPR003660">
    <property type="entry name" value="HAMP_dom"/>
</dbReference>
<evidence type="ECO:0000256" key="8">
    <source>
        <dbReference type="SAM" id="Phobius"/>
    </source>
</evidence>
<reference evidence="11" key="1">
    <citation type="submission" date="2016-10" db="EMBL/GenBank/DDBJ databases">
        <title>Sequence of Gallionella enrichment culture.</title>
        <authorList>
            <person name="Poehlein A."/>
            <person name="Muehling M."/>
            <person name="Daniel R."/>
        </authorList>
    </citation>
    <scope>NUCLEOTIDE SEQUENCE</scope>
</reference>
<keyword evidence="3 8" id="KW-1133">Transmembrane helix</keyword>
<comment type="caution">
    <text evidence="11">The sequence shown here is derived from an EMBL/GenBank/DDBJ whole genome shotgun (WGS) entry which is preliminary data.</text>
</comment>
<comment type="subcellular location">
    <subcellularLocation>
        <location evidence="1">Membrane</location>
        <topology evidence="1">Multi-pass membrane protein</topology>
    </subcellularLocation>
</comment>
<dbReference type="EMBL" id="MLJW01000489">
    <property type="protein sequence ID" value="OIQ86291.1"/>
    <property type="molecule type" value="Genomic_DNA"/>
</dbReference>
<dbReference type="InterPro" id="IPR029095">
    <property type="entry name" value="NarX-like_N"/>
</dbReference>
<dbReference type="InterPro" id="IPR004089">
    <property type="entry name" value="MCPsignal_dom"/>
</dbReference>
<dbReference type="PROSITE" id="PS50885">
    <property type="entry name" value="HAMP"/>
    <property type="match status" value="1"/>
</dbReference>
<dbReference type="Pfam" id="PF00015">
    <property type="entry name" value="MCPsignal"/>
    <property type="match status" value="1"/>
</dbReference>
<feature type="domain" description="Methyl-accepting transducer" evidence="9">
    <location>
        <begin position="453"/>
        <end position="689"/>
    </location>
</feature>
<feature type="transmembrane region" description="Helical" evidence="8">
    <location>
        <begin position="345"/>
        <end position="368"/>
    </location>
</feature>
<dbReference type="SUPFAM" id="SSF58104">
    <property type="entry name" value="Methyl-accepting chemotaxis protein (MCP) signaling domain"/>
    <property type="match status" value="1"/>
</dbReference>
<dbReference type="PANTHER" id="PTHR32089:SF119">
    <property type="entry name" value="METHYL-ACCEPTING CHEMOTAXIS PROTEIN CTPL"/>
    <property type="match status" value="1"/>
</dbReference>